<dbReference type="OrthoDB" id="7173339at2"/>
<keyword evidence="1" id="KW-0472">Membrane</keyword>
<keyword evidence="1" id="KW-0812">Transmembrane</keyword>
<evidence type="ECO:0008006" key="6">
    <source>
        <dbReference type="Google" id="ProtNLM"/>
    </source>
</evidence>
<evidence type="ECO:0000313" key="4">
    <source>
        <dbReference type="Proteomes" id="UP000193495"/>
    </source>
</evidence>
<accession>A0A1X6ZYC4</accession>
<dbReference type="EMBL" id="FWFY01000011">
    <property type="protein sequence ID" value="SLN64521.1"/>
    <property type="molecule type" value="Genomic_DNA"/>
</dbReference>
<organism evidence="3 4">
    <name type="scientific">Limimaricola soesokkakensis</name>
    <dbReference type="NCBI Taxonomy" id="1343159"/>
    <lineage>
        <taxon>Bacteria</taxon>
        <taxon>Pseudomonadati</taxon>
        <taxon>Pseudomonadota</taxon>
        <taxon>Alphaproteobacteria</taxon>
        <taxon>Rhodobacterales</taxon>
        <taxon>Paracoccaceae</taxon>
        <taxon>Limimaricola</taxon>
    </lineage>
</organism>
<name>A0A1X6ZYC4_9RHOB</name>
<keyword evidence="5" id="KW-1185">Reference proteome</keyword>
<dbReference type="EMBL" id="PYGB01000010">
    <property type="protein sequence ID" value="PSK83524.1"/>
    <property type="molecule type" value="Genomic_DNA"/>
</dbReference>
<dbReference type="AlphaFoldDB" id="A0A1X6ZYC4"/>
<reference evidence="3 4" key="1">
    <citation type="submission" date="2017-03" db="EMBL/GenBank/DDBJ databases">
        <authorList>
            <person name="Afonso C.L."/>
            <person name="Miller P.J."/>
            <person name="Scott M.A."/>
            <person name="Spackman E."/>
            <person name="Goraichik I."/>
            <person name="Dimitrov K.M."/>
            <person name="Suarez D.L."/>
            <person name="Swayne D.E."/>
        </authorList>
    </citation>
    <scope>NUCLEOTIDE SEQUENCE [LARGE SCALE GENOMIC DNA]</scope>
    <source>
        <strain evidence="3 4">CECT 8367</strain>
    </source>
</reference>
<evidence type="ECO:0000256" key="1">
    <source>
        <dbReference type="SAM" id="Phobius"/>
    </source>
</evidence>
<dbReference type="Proteomes" id="UP000193495">
    <property type="component" value="Unassembled WGS sequence"/>
</dbReference>
<evidence type="ECO:0000313" key="5">
    <source>
        <dbReference type="Proteomes" id="UP000240624"/>
    </source>
</evidence>
<dbReference type="RefSeq" id="WP_085897480.1">
    <property type="nucleotide sequence ID" value="NZ_FWFY01000011.1"/>
</dbReference>
<reference evidence="2 5" key="2">
    <citation type="submission" date="2018-03" db="EMBL/GenBank/DDBJ databases">
        <title>Genomic Encyclopedia of Archaeal and Bacterial Type Strains, Phase II (KMG-II): from individual species to whole genera.</title>
        <authorList>
            <person name="Goeker M."/>
        </authorList>
    </citation>
    <scope>NUCLEOTIDE SEQUENCE [LARGE SCALE GENOMIC DNA]</scope>
    <source>
        <strain evidence="2 5">DSM 29956</strain>
    </source>
</reference>
<keyword evidence="1" id="KW-1133">Transmembrane helix</keyword>
<sequence>MSNSDSFIGEVSEEVRRDRLFHLLRRYGWIGLAIVVLIVGGAAVYEWRQSQIAAEAQARGDALLAALAEPEAAARAEALAPIAAQSEDAVVLQLALAAEQQAAGDAEAAVATLDALAGNGEVAEIYRDLAALKSVLIDAGRSPEDKLLALEALSAPGAPFRMLALEQIALIRLAQGEQDAAVDQLRAIMEDAETTPDLRDRAASLMVALGVPPEDAAAAATPTE</sequence>
<gene>
    <name evidence="2" type="ORF">CLV79_110105</name>
    <name evidence="3" type="ORF">LOS8367_03169</name>
</gene>
<dbReference type="Proteomes" id="UP000240624">
    <property type="component" value="Unassembled WGS sequence"/>
</dbReference>
<evidence type="ECO:0000313" key="3">
    <source>
        <dbReference type="EMBL" id="SLN64521.1"/>
    </source>
</evidence>
<protein>
    <recommendedName>
        <fullName evidence="6">Tetratricopeptide repeat-like domain-containing protein</fullName>
    </recommendedName>
</protein>
<feature type="transmembrane region" description="Helical" evidence="1">
    <location>
        <begin position="27"/>
        <end position="45"/>
    </location>
</feature>
<proteinExistence type="predicted"/>
<evidence type="ECO:0000313" key="2">
    <source>
        <dbReference type="EMBL" id="PSK83524.1"/>
    </source>
</evidence>